<keyword evidence="3" id="KW-0804">Transcription</keyword>
<evidence type="ECO:0000256" key="3">
    <source>
        <dbReference type="ARBA" id="ARBA00023163"/>
    </source>
</evidence>
<dbReference type="SMART" id="SM00353">
    <property type="entry name" value="HLH"/>
    <property type="match status" value="1"/>
</dbReference>
<keyword evidence="2" id="KW-0805">Transcription regulation</keyword>
<protein>
    <recommendedName>
        <fullName evidence="5">BHLH domain-containing protein</fullName>
    </recommendedName>
</protein>
<feature type="region of interest" description="Disordered" evidence="4">
    <location>
        <begin position="95"/>
        <end position="117"/>
    </location>
</feature>
<dbReference type="InterPro" id="IPR036638">
    <property type="entry name" value="HLH_DNA-bd_sf"/>
</dbReference>
<dbReference type="AlphaFoldDB" id="A0AAQ3TAA0"/>
<dbReference type="PANTHER" id="PTHR46665">
    <property type="entry name" value="TRANSCRIPTION FACTOR BHLH041-RELATED-RELATED"/>
    <property type="match status" value="1"/>
</dbReference>
<reference evidence="6 7" key="1">
    <citation type="submission" date="2024-02" db="EMBL/GenBank/DDBJ databases">
        <title>High-quality chromosome-scale genome assembly of Pensacola bahiagrass (Paspalum notatum Flugge var. saurae).</title>
        <authorList>
            <person name="Vega J.M."/>
            <person name="Podio M."/>
            <person name="Orjuela J."/>
            <person name="Siena L.A."/>
            <person name="Pessino S.C."/>
            <person name="Combes M.C."/>
            <person name="Mariac C."/>
            <person name="Albertini E."/>
            <person name="Pupilli F."/>
            <person name="Ortiz J.P.A."/>
            <person name="Leblanc O."/>
        </authorList>
    </citation>
    <scope>NUCLEOTIDE SEQUENCE [LARGE SCALE GENOMIC DNA]</scope>
    <source>
        <strain evidence="6">R1</strain>
        <tissue evidence="6">Leaf</tissue>
    </source>
</reference>
<evidence type="ECO:0000313" key="7">
    <source>
        <dbReference type="Proteomes" id="UP001341281"/>
    </source>
</evidence>
<feature type="region of interest" description="Disordered" evidence="4">
    <location>
        <begin position="275"/>
        <end position="300"/>
    </location>
</feature>
<keyword evidence="7" id="KW-1185">Reference proteome</keyword>
<dbReference type="InterPro" id="IPR044658">
    <property type="entry name" value="bHLH92/bHLH041-like"/>
</dbReference>
<organism evidence="6 7">
    <name type="scientific">Paspalum notatum var. saurae</name>
    <dbReference type="NCBI Taxonomy" id="547442"/>
    <lineage>
        <taxon>Eukaryota</taxon>
        <taxon>Viridiplantae</taxon>
        <taxon>Streptophyta</taxon>
        <taxon>Embryophyta</taxon>
        <taxon>Tracheophyta</taxon>
        <taxon>Spermatophyta</taxon>
        <taxon>Magnoliopsida</taxon>
        <taxon>Liliopsida</taxon>
        <taxon>Poales</taxon>
        <taxon>Poaceae</taxon>
        <taxon>PACMAD clade</taxon>
        <taxon>Panicoideae</taxon>
        <taxon>Andropogonodae</taxon>
        <taxon>Paspaleae</taxon>
        <taxon>Paspalinae</taxon>
        <taxon>Paspalum</taxon>
    </lineage>
</organism>
<dbReference type="InterPro" id="IPR011598">
    <property type="entry name" value="bHLH_dom"/>
</dbReference>
<sequence>MDDDDPFYFGQDLQDAACFGEEYLMSELGLVLPPAPAPAVPAGSAFEPYQRRAPTLLMGSLTTSRRRSGGDNLQRRVFRYYLTMRRIGLGHDDAAASATGPAVAPPPPAPAAAAPRSSRFRHIMRERLRRERLSQGFADLHALLPPGASFKGGKNDIVGAAAGYIRELGARRERLRARNEVLLQRAASRWRNAAGPCMVVKVRAESDDRSTAAVVDAFETVLRRLRAMEELHVTAIRSSFCASGSMWMDVRVEGQIPAREVDKAITNALVELEGNELGKQDPGSSKPSFSCQVESGVPMD</sequence>
<dbReference type="Gene3D" id="4.10.280.10">
    <property type="entry name" value="Helix-loop-helix DNA-binding domain"/>
    <property type="match status" value="1"/>
</dbReference>
<dbReference type="PANTHER" id="PTHR46665:SF7">
    <property type="entry name" value="OS01G0773800 PROTEIN"/>
    <property type="match status" value="1"/>
</dbReference>
<evidence type="ECO:0000256" key="4">
    <source>
        <dbReference type="SAM" id="MobiDB-lite"/>
    </source>
</evidence>
<dbReference type="EMBL" id="CP144748">
    <property type="protein sequence ID" value="WVZ68647.1"/>
    <property type="molecule type" value="Genomic_DNA"/>
</dbReference>
<accession>A0AAQ3TAA0</accession>
<evidence type="ECO:0000256" key="2">
    <source>
        <dbReference type="ARBA" id="ARBA00023015"/>
    </source>
</evidence>
<proteinExistence type="inferred from homology"/>
<dbReference type="Proteomes" id="UP001341281">
    <property type="component" value="Chromosome 04"/>
</dbReference>
<dbReference type="Pfam" id="PF00010">
    <property type="entry name" value="HLH"/>
    <property type="match status" value="1"/>
</dbReference>
<comment type="similarity">
    <text evidence="1">Belongs to the bHLH protein family.</text>
</comment>
<feature type="domain" description="BHLH" evidence="5">
    <location>
        <begin position="117"/>
        <end position="168"/>
    </location>
</feature>
<dbReference type="GO" id="GO:0046983">
    <property type="term" value="F:protein dimerization activity"/>
    <property type="evidence" value="ECO:0007669"/>
    <property type="project" value="InterPro"/>
</dbReference>
<name>A0AAQ3TAA0_PASNO</name>
<gene>
    <name evidence="6" type="ORF">U9M48_017563</name>
</gene>
<dbReference type="SUPFAM" id="SSF47459">
    <property type="entry name" value="HLH, helix-loop-helix DNA-binding domain"/>
    <property type="match status" value="1"/>
</dbReference>
<evidence type="ECO:0000313" key="6">
    <source>
        <dbReference type="EMBL" id="WVZ68647.1"/>
    </source>
</evidence>
<dbReference type="PROSITE" id="PS50888">
    <property type="entry name" value="BHLH"/>
    <property type="match status" value="1"/>
</dbReference>
<evidence type="ECO:0000256" key="1">
    <source>
        <dbReference type="ARBA" id="ARBA00005510"/>
    </source>
</evidence>
<feature type="compositionally biased region" description="Polar residues" evidence="4">
    <location>
        <begin position="282"/>
        <end position="293"/>
    </location>
</feature>
<evidence type="ECO:0000259" key="5">
    <source>
        <dbReference type="PROSITE" id="PS50888"/>
    </source>
</evidence>